<reference evidence="8 9" key="1">
    <citation type="journal article" date="2015" name="J. Biotechnol.">
        <title>Complete genome sequence of a malodorant-producing acetogen, Clostridium scatologenes ATCC 25775(T).</title>
        <authorList>
            <person name="Zhu Z."/>
            <person name="Guo T."/>
            <person name="Zheng H."/>
            <person name="Song T."/>
            <person name="Ouyang P."/>
            <person name="Xie J."/>
        </authorList>
    </citation>
    <scope>NUCLEOTIDE SEQUENCE [LARGE SCALE GENOMIC DNA]</scope>
    <source>
        <strain evidence="8 9">ATCC 25775</strain>
    </source>
</reference>
<evidence type="ECO:0000256" key="7">
    <source>
        <dbReference type="SAM" id="SignalP"/>
    </source>
</evidence>
<dbReference type="SUPFAM" id="SSF53850">
    <property type="entry name" value="Periplasmic binding protein-like II"/>
    <property type="match status" value="1"/>
</dbReference>
<dbReference type="PANTHER" id="PTHR30429">
    <property type="entry name" value="D-METHIONINE-BINDING LIPOPROTEIN METQ"/>
    <property type="match status" value="1"/>
</dbReference>
<comment type="subcellular location">
    <subcellularLocation>
        <location evidence="1">Membrane</location>
        <topology evidence="1">Lipid-anchor</topology>
    </subcellularLocation>
</comment>
<dbReference type="InterPro" id="IPR004872">
    <property type="entry name" value="Lipoprotein_NlpA"/>
</dbReference>
<keyword evidence="4" id="KW-0472">Membrane</keyword>
<evidence type="ECO:0000313" key="8">
    <source>
        <dbReference type="EMBL" id="AKA67410.1"/>
    </source>
</evidence>
<organism evidence="8 9">
    <name type="scientific">Clostridium scatologenes</name>
    <dbReference type="NCBI Taxonomy" id="1548"/>
    <lineage>
        <taxon>Bacteria</taxon>
        <taxon>Bacillati</taxon>
        <taxon>Bacillota</taxon>
        <taxon>Clostridia</taxon>
        <taxon>Eubacteriales</taxon>
        <taxon>Clostridiaceae</taxon>
        <taxon>Clostridium</taxon>
    </lineage>
</organism>
<dbReference type="Pfam" id="PF03180">
    <property type="entry name" value="Lipoprotein_9"/>
    <property type="match status" value="1"/>
</dbReference>
<dbReference type="AlphaFoldDB" id="A0A0E3JLY0"/>
<dbReference type="EMBL" id="CP009933">
    <property type="protein sequence ID" value="AKA67410.1"/>
    <property type="molecule type" value="Genomic_DNA"/>
</dbReference>
<evidence type="ECO:0000256" key="3">
    <source>
        <dbReference type="ARBA" id="ARBA00022729"/>
    </source>
</evidence>
<proteinExistence type="inferred from homology"/>
<dbReference type="PANTHER" id="PTHR30429:SF0">
    <property type="entry name" value="METHIONINE-BINDING LIPOPROTEIN METQ"/>
    <property type="match status" value="1"/>
</dbReference>
<dbReference type="STRING" id="1548.CSCA_0285"/>
<dbReference type="Proteomes" id="UP000033115">
    <property type="component" value="Chromosome"/>
</dbReference>
<dbReference type="HOGENOM" id="CLU_067080_0_1_9"/>
<dbReference type="Gene3D" id="3.40.190.10">
    <property type="entry name" value="Periplasmic binding protein-like II"/>
    <property type="match status" value="2"/>
</dbReference>
<gene>
    <name evidence="8" type="ORF">CSCA_0285</name>
</gene>
<evidence type="ECO:0000256" key="2">
    <source>
        <dbReference type="ARBA" id="ARBA00008973"/>
    </source>
</evidence>
<evidence type="ECO:0000256" key="5">
    <source>
        <dbReference type="ARBA" id="ARBA00023139"/>
    </source>
</evidence>
<dbReference type="GO" id="GO:0016020">
    <property type="term" value="C:membrane"/>
    <property type="evidence" value="ECO:0007669"/>
    <property type="project" value="UniProtKB-SubCell"/>
</dbReference>
<evidence type="ECO:0000313" key="9">
    <source>
        <dbReference type="Proteomes" id="UP000033115"/>
    </source>
</evidence>
<dbReference type="KEGG" id="csq:CSCA_0285"/>
<protein>
    <submittedName>
        <fullName evidence="8">NLPA lipoprotein</fullName>
    </submittedName>
</protein>
<keyword evidence="5" id="KW-0564">Palmitate</keyword>
<keyword evidence="3 7" id="KW-0732">Signal</keyword>
<dbReference type="RefSeq" id="WP_029160477.1">
    <property type="nucleotide sequence ID" value="NZ_CP009933.1"/>
</dbReference>
<accession>A0A0E3JLY0</accession>
<comment type="similarity">
    <text evidence="2">Belongs to the NlpA lipoprotein family.</text>
</comment>
<evidence type="ECO:0000256" key="4">
    <source>
        <dbReference type="ARBA" id="ARBA00023136"/>
    </source>
</evidence>
<keyword evidence="6 8" id="KW-0449">Lipoprotein</keyword>
<sequence length="274" mass="30314">MKKFMKLMLCMLVITTSMTACGKNNSTSKSADEKKSIKIGMRADSLDYGNEAAKVLKQKGYDVKVVTFNDSIGPDTALGEGSIDANIYQHEPYLQNYNKSNKTNFVMVKPKLWAPVFGMYSSKYKDYKELPDGATIGLCNDATNQSRGLNLLNEVGLIKLPADKKSPSIYDVKDNAAVNPKKFKFIEADMQTLPQSLKDVDCILLAATHMVNAGLDASKYIASPKDNETYAVGVVVKNGDENKKWVKDLNEAYRTEGIKELLKKKAKGTLIPLF</sequence>
<feature type="signal peptide" evidence="7">
    <location>
        <begin position="1"/>
        <end position="22"/>
    </location>
</feature>
<evidence type="ECO:0000256" key="6">
    <source>
        <dbReference type="ARBA" id="ARBA00023288"/>
    </source>
</evidence>
<feature type="chain" id="PRO_5038533370" evidence="7">
    <location>
        <begin position="23"/>
        <end position="274"/>
    </location>
</feature>
<name>A0A0E3JLY0_CLOSL</name>
<keyword evidence="9" id="KW-1185">Reference proteome</keyword>
<dbReference type="PROSITE" id="PS51257">
    <property type="entry name" value="PROKAR_LIPOPROTEIN"/>
    <property type="match status" value="1"/>
</dbReference>
<evidence type="ECO:0000256" key="1">
    <source>
        <dbReference type="ARBA" id="ARBA00004635"/>
    </source>
</evidence>